<comment type="caution">
    <text evidence="2">The sequence shown here is derived from an EMBL/GenBank/DDBJ whole genome shotgun (WGS) entry which is preliminary data.</text>
</comment>
<reference evidence="2" key="2">
    <citation type="submission" date="2021-04" db="EMBL/GenBank/DDBJ databases">
        <authorList>
            <person name="Gilroy R."/>
        </authorList>
    </citation>
    <scope>NUCLEOTIDE SEQUENCE</scope>
    <source>
        <strain evidence="2">CHK188-4685</strain>
    </source>
</reference>
<accession>A0A9D2L8P6</accession>
<keyword evidence="1" id="KW-0175">Coiled coil</keyword>
<protein>
    <submittedName>
        <fullName evidence="2">Rpn family recombination-promoting nuclease/putative transposase</fullName>
    </submittedName>
</protein>
<evidence type="ECO:0000313" key="2">
    <source>
        <dbReference type="EMBL" id="HJB07998.1"/>
    </source>
</evidence>
<feature type="coiled-coil region" evidence="1">
    <location>
        <begin position="228"/>
        <end position="280"/>
    </location>
</feature>
<name>A0A9D2L8P6_9FIRM</name>
<sequence>MFDPLQYPGRLEDFLSLCLGEEVKILSALPTESSRLTDEGSLLVMDLLVRLQSGALAKVEIQRVGYLFPGQRCACYSSDLVMRQYSMVRSQCRKENRAFSYQQIQKVYTIVLFQHSPKEFRQFPGEYLHHARQQFDTGLELDLLQEYLMIPLDIFLKSQHNISKKLDAWLMLIASDNMEQIRNVINAYPEFGEIYYQVFQFCRKVEELMNMYSDALRILDANTVKYMIEQQAEEIEQQKEKIDQLDQEMQSKEAAYRTTLSEKEQEIERLTALLEARDDNVKNT</sequence>
<evidence type="ECO:0000313" key="3">
    <source>
        <dbReference type="Proteomes" id="UP000886804"/>
    </source>
</evidence>
<dbReference type="AlphaFoldDB" id="A0A9D2L8P6"/>
<gene>
    <name evidence="2" type="ORF">H9716_09075</name>
</gene>
<proteinExistence type="predicted"/>
<dbReference type="EMBL" id="DWYS01000108">
    <property type="protein sequence ID" value="HJB07998.1"/>
    <property type="molecule type" value="Genomic_DNA"/>
</dbReference>
<dbReference type="Proteomes" id="UP000886804">
    <property type="component" value="Unassembled WGS sequence"/>
</dbReference>
<dbReference type="Pfam" id="PF12784">
    <property type="entry name" value="PDDEXK_2"/>
    <property type="match status" value="1"/>
</dbReference>
<organism evidence="2 3">
    <name type="scientific">Candidatus Enterocloster faecavium</name>
    <dbReference type="NCBI Taxonomy" id="2838560"/>
    <lineage>
        <taxon>Bacteria</taxon>
        <taxon>Bacillati</taxon>
        <taxon>Bacillota</taxon>
        <taxon>Clostridia</taxon>
        <taxon>Lachnospirales</taxon>
        <taxon>Lachnospiraceae</taxon>
        <taxon>Enterocloster</taxon>
    </lineage>
</organism>
<evidence type="ECO:0000256" key="1">
    <source>
        <dbReference type="SAM" id="Coils"/>
    </source>
</evidence>
<reference evidence="2" key="1">
    <citation type="journal article" date="2021" name="PeerJ">
        <title>Extensive microbial diversity within the chicken gut microbiome revealed by metagenomics and culture.</title>
        <authorList>
            <person name="Gilroy R."/>
            <person name="Ravi A."/>
            <person name="Getino M."/>
            <person name="Pursley I."/>
            <person name="Horton D.L."/>
            <person name="Alikhan N.F."/>
            <person name="Baker D."/>
            <person name="Gharbi K."/>
            <person name="Hall N."/>
            <person name="Watson M."/>
            <person name="Adriaenssens E.M."/>
            <person name="Foster-Nyarko E."/>
            <person name="Jarju S."/>
            <person name="Secka A."/>
            <person name="Antonio M."/>
            <person name="Oren A."/>
            <person name="Chaudhuri R.R."/>
            <person name="La Ragione R."/>
            <person name="Hildebrand F."/>
            <person name="Pallen M.J."/>
        </authorList>
    </citation>
    <scope>NUCLEOTIDE SEQUENCE</scope>
    <source>
        <strain evidence="2">CHK188-4685</strain>
    </source>
</reference>